<dbReference type="RefSeq" id="WP_004460187.1">
    <property type="nucleotide sequence ID" value="NZ_ABOO01000010.1"/>
</dbReference>
<organism evidence="1 2">
    <name type="scientific">Clostridium perfringens D str. JGS1721</name>
    <dbReference type="NCBI Taxonomy" id="488537"/>
    <lineage>
        <taxon>Bacteria</taxon>
        <taxon>Bacillati</taxon>
        <taxon>Bacillota</taxon>
        <taxon>Clostridia</taxon>
        <taxon>Eubacteriales</taxon>
        <taxon>Clostridiaceae</taxon>
        <taxon>Clostridium</taxon>
    </lineage>
</organism>
<keyword evidence="1" id="KW-0808">Transferase</keyword>
<name>B1V1K6_CLOPF</name>
<sequence>MPNLNKELFSSKKQDWETPLNLFEKLNEIFNFNLDVCAIPHGRQPKKA</sequence>
<accession>B1V1K6</accession>
<keyword evidence="1" id="KW-0489">Methyltransferase</keyword>
<protein>
    <submittedName>
        <fullName evidence="1">Prophage L54a, N-6-adenine-methyltransferase</fullName>
    </submittedName>
</protein>
<evidence type="ECO:0000313" key="2">
    <source>
        <dbReference type="Proteomes" id="UP000003188"/>
    </source>
</evidence>
<gene>
    <name evidence="1" type="ORF">CJD_1904</name>
</gene>
<dbReference type="AlphaFoldDB" id="B1V1K6"/>
<dbReference type="EMBL" id="ABOO01000010">
    <property type="protein sequence ID" value="EDT72322.1"/>
    <property type="molecule type" value="Genomic_DNA"/>
</dbReference>
<dbReference type="GO" id="GO:0008168">
    <property type="term" value="F:methyltransferase activity"/>
    <property type="evidence" value="ECO:0007669"/>
    <property type="project" value="UniProtKB-KW"/>
</dbReference>
<reference evidence="1 2" key="1">
    <citation type="submission" date="2008-03" db="EMBL/GenBank/DDBJ databases">
        <authorList>
            <person name="Paulsen I."/>
            <person name="Sebastian Y."/>
        </authorList>
    </citation>
    <scope>NUCLEOTIDE SEQUENCE [LARGE SCALE GENOMIC DNA]</scope>
    <source>
        <strain evidence="2">D str. JGS1721</strain>
    </source>
</reference>
<proteinExistence type="predicted"/>
<evidence type="ECO:0000313" key="1">
    <source>
        <dbReference type="EMBL" id="EDT72322.1"/>
    </source>
</evidence>
<dbReference type="GO" id="GO:0032259">
    <property type="term" value="P:methylation"/>
    <property type="evidence" value="ECO:0007669"/>
    <property type="project" value="UniProtKB-KW"/>
</dbReference>
<dbReference type="Proteomes" id="UP000003188">
    <property type="component" value="Unassembled WGS sequence"/>
</dbReference>
<comment type="caution">
    <text evidence="1">The sequence shown here is derived from an EMBL/GenBank/DDBJ whole genome shotgun (WGS) entry which is preliminary data.</text>
</comment>